<name>A0A5B8MDN7_9CHLO</name>
<keyword evidence="3" id="KW-1185">Reference proteome</keyword>
<feature type="compositionally biased region" description="Polar residues" evidence="1">
    <location>
        <begin position="251"/>
        <end position="260"/>
    </location>
</feature>
<evidence type="ECO:0000313" key="3">
    <source>
        <dbReference type="Proteomes" id="UP000316726"/>
    </source>
</evidence>
<feature type="region of interest" description="Disordered" evidence="1">
    <location>
        <begin position="654"/>
        <end position="716"/>
    </location>
</feature>
<gene>
    <name evidence="2" type="ORF">A3770_01p08890</name>
</gene>
<dbReference type="EMBL" id="CP031034">
    <property type="protein sequence ID" value="QDZ18371.1"/>
    <property type="molecule type" value="Genomic_DNA"/>
</dbReference>
<feature type="region of interest" description="Disordered" evidence="1">
    <location>
        <begin position="369"/>
        <end position="418"/>
    </location>
</feature>
<reference evidence="2 3" key="1">
    <citation type="submission" date="2018-07" db="EMBL/GenBank/DDBJ databases">
        <title>The complete nuclear genome of the prasinophyte Chloropicon primus (CCMP1205).</title>
        <authorList>
            <person name="Pombert J.-F."/>
            <person name="Otis C."/>
            <person name="Turmel M."/>
            <person name="Lemieux C."/>
        </authorList>
    </citation>
    <scope>NUCLEOTIDE SEQUENCE [LARGE SCALE GENOMIC DNA]</scope>
    <source>
        <strain evidence="2 3">CCMP1205</strain>
    </source>
</reference>
<feature type="region of interest" description="Disordered" evidence="1">
    <location>
        <begin position="219"/>
        <end position="354"/>
    </location>
</feature>
<accession>A0A5B8MDN7</accession>
<evidence type="ECO:0008006" key="4">
    <source>
        <dbReference type="Google" id="ProtNLM"/>
    </source>
</evidence>
<feature type="compositionally biased region" description="Basic and acidic residues" evidence="1">
    <location>
        <begin position="447"/>
        <end position="459"/>
    </location>
</feature>
<feature type="compositionally biased region" description="Polar residues" evidence="1">
    <location>
        <begin position="232"/>
        <end position="242"/>
    </location>
</feature>
<evidence type="ECO:0000256" key="1">
    <source>
        <dbReference type="SAM" id="MobiDB-lite"/>
    </source>
</evidence>
<proteinExistence type="predicted"/>
<feature type="compositionally biased region" description="Pro residues" evidence="1">
    <location>
        <begin position="660"/>
        <end position="684"/>
    </location>
</feature>
<feature type="compositionally biased region" description="Basic and acidic residues" evidence="1">
    <location>
        <begin position="284"/>
        <end position="295"/>
    </location>
</feature>
<dbReference type="AlphaFoldDB" id="A0A5B8MDN7"/>
<feature type="region of interest" description="Disordered" evidence="1">
    <location>
        <begin position="437"/>
        <end position="463"/>
    </location>
</feature>
<protein>
    <recommendedName>
        <fullName evidence="4">TFIIS N-terminal domain-containing protein</fullName>
    </recommendedName>
</protein>
<organism evidence="2 3">
    <name type="scientific">Chloropicon primus</name>
    <dbReference type="NCBI Taxonomy" id="1764295"/>
    <lineage>
        <taxon>Eukaryota</taxon>
        <taxon>Viridiplantae</taxon>
        <taxon>Chlorophyta</taxon>
        <taxon>Chloropicophyceae</taxon>
        <taxon>Chloropicales</taxon>
        <taxon>Chloropicaceae</taxon>
        <taxon>Chloropicon</taxon>
    </lineage>
</organism>
<feature type="compositionally biased region" description="Basic and acidic residues" evidence="1">
    <location>
        <begin position="377"/>
        <end position="417"/>
    </location>
</feature>
<evidence type="ECO:0000313" key="2">
    <source>
        <dbReference type="EMBL" id="QDZ18371.1"/>
    </source>
</evidence>
<dbReference type="Proteomes" id="UP000316726">
    <property type="component" value="Chromosome 1"/>
</dbReference>
<sequence>MKRPASSDPAERVTKRQDRYPRVARTERCGHCATCTNPKSHRACITMREKWEREVKAEEEQEKAMATAKELMMTLLKKSEEEGYKGLRVGKHMGLLSAEQVDKLVKQVKKHKDSLPNTFLLTLVITKSSEEVKEELMQRVGFLETVAYMVSQAFDDQFHVKAKHLLKLLLKMPFHPEKVPSAELKVLLGSLDKAKKCGEEDLAALGKKIYSQWKSQWKGMQTKKKAKDTDSEVSGSASQTTDPAEKPGSPRAQTTSPRAETTSPPTSPKPEGDTSEVVAAGDGQKQEPAKAEKASEAGGQGPGKEAKAVTTVAMQGRSAMGRQGSPKASGASEPGMPAAGEKSASMPSSKRKKKVTWMPDDYLCQYFEIPNRAQLNSKKEMEKEREKSAAQKRKEEERLEKERIHNLKKQKRDELKQKSKLWQAKIEWSTPKRIRASSLANVPAKPLDSKEKPKLEERNRKVKRMAFRNASYGSSPSEPEMKPLSAAMSNQLKNLLASKDLMRNLQNIQSMTSSQQAPRAVPNQAYQQNPLPQGGHNVHPPMRPPMPMHPSMPMHQPARPGIQMQPPLQLHHQQQNQVIPQFYGQQPPGPLVGGVMGFQGRPPHLPPMPMQGQHHQGANGGGYGFRPNAPMQMPVGQPPKLPPFQAQWMQTQNVQRGPPQQFPPPGQGQQFPPPGQGQQFPPPGQGQQFRPGVVNGGMGNNNRGNFQHMPPHRRHM</sequence>